<evidence type="ECO:0000259" key="9">
    <source>
        <dbReference type="PROSITE" id="PS50172"/>
    </source>
</evidence>
<feature type="domain" description="BRCT" evidence="9">
    <location>
        <begin position="100"/>
        <end position="168"/>
    </location>
</feature>
<dbReference type="InterPro" id="IPR049936">
    <property type="entry name" value="TopBP1_BRCT_8"/>
</dbReference>
<evidence type="ECO:0000256" key="3">
    <source>
        <dbReference type="ARBA" id="ARBA00022490"/>
    </source>
</evidence>
<dbReference type="SUPFAM" id="SSF52113">
    <property type="entry name" value="BRCT domain"/>
    <property type="match status" value="4"/>
</dbReference>
<dbReference type="InterPro" id="IPR036420">
    <property type="entry name" value="BRCT_dom_sf"/>
</dbReference>
<dbReference type="AlphaFoldDB" id="A0A0C2MYU0"/>
<dbReference type="SMART" id="SM00292">
    <property type="entry name" value="BRCT"/>
    <property type="match status" value="4"/>
</dbReference>
<accession>A0A0C2MYU0</accession>
<keyword evidence="11" id="KW-1185">Reference proteome</keyword>
<dbReference type="EMBL" id="JWZT01002471">
    <property type="protein sequence ID" value="KII69315.1"/>
    <property type="molecule type" value="Genomic_DNA"/>
</dbReference>
<evidence type="ECO:0000313" key="11">
    <source>
        <dbReference type="Proteomes" id="UP000031668"/>
    </source>
</evidence>
<evidence type="ECO:0000313" key="10">
    <source>
        <dbReference type="EMBL" id="KII69315.1"/>
    </source>
</evidence>
<dbReference type="GO" id="GO:0007095">
    <property type="term" value="P:mitotic G2 DNA damage checkpoint signaling"/>
    <property type="evidence" value="ECO:0007669"/>
    <property type="project" value="TreeGrafter"/>
</dbReference>
<feature type="domain" description="BRCT" evidence="9">
    <location>
        <begin position="188"/>
        <end position="277"/>
    </location>
</feature>
<keyword evidence="3" id="KW-0963">Cytoplasm</keyword>
<keyword evidence="10" id="KW-0413">Isomerase</keyword>
<dbReference type="OMA" id="LNSCENI"/>
<proteinExistence type="predicted"/>
<dbReference type="Pfam" id="PF23294">
    <property type="entry name" value="BRCT_TopB1_SLF1"/>
    <property type="match status" value="1"/>
</dbReference>
<evidence type="ECO:0000256" key="1">
    <source>
        <dbReference type="ARBA" id="ARBA00004123"/>
    </source>
</evidence>
<dbReference type="GO" id="GO:0005813">
    <property type="term" value="C:centrosome"/>
    <property type="evidence" value="ECO:0007669"/>
    <property type="project" value="UniProtKB-SubCell"/>
</dbReference>
<keyword evidence="8" id="KW-0539">Nucleus</keyword>
<dbReference type="PANTHER" id="PTHR13561:SF20">
    <property type="entry name" value="DNA TOPOISOMERASE 2-BINDING PROTEIN 1"/>
    <property type="match status" value="1"/>
</dbReference>
<dbReference type="Gene3D" id="3.40.50.10190">
    <property type="entry name" value="BRCT domain"/>
    <property type="match status" value="5"/>
</dbReference>
<dbReference type="PROSITE" id="PS50172">
    <property type="entry name" value="BRCT"/>
    <property type="match status" value="3"/>
</dbReference>
<dbReference type="InterPro" id="IPR057595">
    <property type="entry name" value="TopB1_SLF1_BRCT"/>
</dbReference>
<evidence type="ECO:0000256" key="4">
    <source>
        <dbReference type="ARBA" id="ARBA00022737"/>
    </source>
</evidence>
<dbReference type="GO" id="GO:0033314">
    <property type="term" value="P:mitotic DNA replication checkpoint signaling"/>
    <property type="evidence" value="ECO:0007669"/>
    <property type="project" value="TreeGrafter"/>
</dbReference>
<dbReference type="InterPro" id="IPR001357">
    <property type="entry name" value="BRCT_dom"/>
</dbReference>
<evidence type="ECO:0000256" key="5">
    <source>
        <dbReference type="ARBA" id="ARBA00022763"/>
    </source>
</evidence>
<dbReference type="PANTHER" id="PTHR13561">
    <property type="entry name" value="DNA REPLICATION REGULATOR DPB11-RELATED"/>
    <property type="match status" value="1"/>
</dbReference>
<dbReference type="GO" id="GO:0006270">
    <property type="term" value="P:DNA replication initiation"/>
    <property type="evidence" value="ECO:0007669"/>
    <property type="project" value="TreeGrafter"/>
</dbReference>
<dbReference type="CDD" id="cd17731">
    <property type="entry name" value="BRCT_TopBP1_rpt2_like"/>
    <property type="match status" value="2"/>
</dbReference>
<keyword evidence="4" id="KW-0677">Repeat</keyword>
<evidence type="ECO:0000256" key="8">
    <source>
        <dbReference type="ARBA" id="ARBA00023242"/>
    </source>
</evidence>
<protein>
    <submittedName>
        <fullName evidence="10">DNA topoisomerase 2-binding protein 1</fullName>
    </submittedName>
</protein>
<feature type="domain" description="BRCT" evidence="9">
    <location>
        <begin position="314"/>
        <end position="397"/>
    </location>
</feature>
<dbReference type="Pfam" id="PF16589">
    <property type="entry name" value="BRCT_2"/>
    <property type="match status" value="1"/>
</dbReference>
<dbReference type="Proteomes" id="UP000031668">
    <property type="component" value="Unassembled WGS sequence"/>
</dbReference>
<dbReference type="FunFam" id="3.40.50.10190:FF:000018">
    <property type="entry name" value="DNA topoisomerase 2-binding protein 1"/>
    <property type="match status" value="1"/>
</dbReference>
<dbReference type="CDD" id="cd17738">
    <property type="entry name" value="BRCT_TopBP1_rpt7"/>
    <property type="match status" value="1"/>
</dbReference>
<dbReference type="Pfam" id="PF12738">
    <property type="entry name" value="PTCB-BRCT"/>
    <property type="match status" value="1"/>
</dbReference>
<dbReference type="CDD" id="cd17728">
    <property type="entry name" value="BRCT_TopBP1_rpt8"/>
    <property type="match status" value="1"/>
</dbReference>
<dbReference type="OrthoDB" id="251770at2759"/>
<comment type="subcellular location">
    <subcellularLocation>
        <location evidence="2">Cytoplasm</location>
        <location evidence="2">Cytoskeleton</location>
        <location evidence="2">Microtubule organizing center</location>
        <location evidence="2">Centrosome</location>
    </subcellularLocation>
    <subcellularLocation>
        <location evidence="1">Nucleus</location>
    </subcellularLocation>
</comment>
<dbReference type="GO" id="GO:0006281">
    <property type="term" value="P:DNA repair"/>
    <property type="evidence" value="ECO:0007669"/>
    <property type="project" value="UniProtKB-KW"/>
</dbReference>
<reference evidence="10 11" key="1">
    <citation type="journal article" date="2014" name="Genome Biol. Evol.">
        <title>The genome of the myxosporean Thelohanellus kitauei shows adaptations to nutrient acquisition within its fish host.</title>
        <authorList>
            <person name="Yang Y."/>
            <person name="Xiong J."/>
            <person name="Zhou Z."/>
            <person name="Huo F."/>
            <person name="Miao W."/>
            <person name="Ran C."/>
            <person name="Liu Y."/>
            <person name="Zhang J."/>
            <person name="Feng J."/>
            <person name="Wang M."/>
            <person name="Wang M."/>
            <person name="Wang L."/>
            <person name="Yao B."/>
        </authorList>
    </citation>
    <scope>NUCLEOTIDE SEQUENCE [LARGE SCALE GENOMIC DNA]</scope>
    <source>
        <strain evidence="10">Wuqing</strain>
    </source>
</reference>
<keyword evidence="6" id="KW-0234">DNA repair</keyword>
<dbReference type="InterPro" id="IPR059215">
    <property type="entry name" value="BRCT2_TopBP1-like"/>
</dbReference>
<evidence type="ECO:0000256" key="2">
    <source>
        <dbReference type="ARBA" id="ARBA00004300"/>
    </source>
</evidence>
<keyword evidence="5" id="KW-0227">DNA damage</keyword>
<dbReference type="Pfam" id="PF00533">
    <property type="entry name" value="BRCT"/>
    <property type="match status" value="2"/>
</dbReference>
<keyword evidence="7" id="KW-0206">Cytoskeleton</keyword>
<dbReference type="GO" id="GO:0005634">
    <property type="term" value="C:nucleus"/>
    <property type="evidence" value="ECO:0007669"/>
    <property type="project" value="UniProtKB-SubCell"/>
</dbReference>
<organism evidence="10 11">
    <name type="scientific">Thelohanellus kitauei</name>
    <name type="common">Myxosporean</name>
    <dbReference type="NCBI Taxonomy" id="669202"/>
    <lineage>
        <taxon>Eukaryota</taxon>
        <taxon>Metazoa</taxon>
        <taxon>Cnidaria</taxon>
        <taxon>Myxozoa</taxon>
        <taxon>Myxosporea</taxon>
        <taxon>Bivalvulida</taxon>
        <taxon>Platysporina</taxon>
        <taxon>Myxobolidae</taxon>
        <taxon>Thelohanellus</taxon>
    </lineage>
</organism>
<name>A0A0C2MYU0_THEKT</name>
<comment type="caution">
    <text evidence="10">The sequence shown here is derived from an EMBL/GenBank/DDBJ whole genome shotgun (WGS) entry which is preliminary data.</text>
</comment>
<evidence type="ECO:0000256" key="7">
    <source>
        <dbReference type="ARBA" id="ARBA00023212"/>
    </source>
</evidence>
<dbReference type="GO" id="GO:0016853">
    <property type="term" value="F:isomerase activity"/>
    <property type="evidence" value="ECO:0007669"/>
    <property type="project" value="UniProtKB-KW"/>
</dbReference>
<evidence type="ECO:0000256" key="6">
    <source>
        <dbReference type="ARBA" id="ARBA00023204"/>
    </source>
</evidence>
<sequence length="772" mass="88378">MDKNKIGLFQMRRDAETDQIFKDLIDKLQYYGICYDFYDDPSTFNFQELKTAIIEPFDLELNNLCIDKSTYVYSAKLALHIIENCEPLPVSSHPLYSFRLKNFTVCCTQVNRQDRMKISKIVRYLGGHFSPHLVSSVTHLVAGGVGSQKYMWARNSKISIVKPSWIFDLWNLSLHEPLFGEPLPESEYKVGPFYGLNICVTGFMISEREKIKADIVSNDGTYTPDLALNSCNILVVANLGSKKVSAARRWKIPCVQASWIEKCVKTKVYHDVKDFLCQTPDFSPVMIEQTKFEPSVVTKNDDSNDTVYGVTLGSSLQVFKGFKIYVSDRYEDSKRYGLHAMIQQMGGEIISTPEISTHVVSDWIEPHIDHMGPYIVCKWVSECYKTQMIQPIDGYLTTYVVDKENDENLDNMVPVEFSMADYEPKKPSALENLQRQLLELKSGLSTRKTKQFREDNIENVFEKYKLNPSNAIFMDSIKDINPANVQPSVMSQVIQYEDPVALGNRNELINLMGRSNSFREELKNEPALAVYLNAKQSVVPTMPNSSISESKPSDVYVQLSSFDNSLKVYYSKLVQKLGGHVVEGDLFDRRITHTVVGIMASSEKFLCSLAAGKWILRESFLKASEMLGVFANETSHQWGKEPNPTKFSLSCIRWRDYHVKTGFGAFHGWKVWLVAPEQKLDTYKRILLSGSAIVITDRQVAYNTRDITHVFIDKDHVISETEFEKMTELTSQVFTLEYIFQYLTKTDSTNVSKLLFKNVKRMNVQAKKRTFR</sequence>
<gene>
    <name evidence="10" type="ORF">RF11_13804</name>
</gene>